<dbReference type="AlphaFoldDB" id="A0A225DV41"/>
<protein>
    <recommendedName>
        <fullName evidence="3">DUF4351 domain-containing protein</fullName>
    </recommendedName>
</protein>
<dbReference type="Proteomes" id="UP000214646">
    <property type="component" value="Unassembled WGS sequence"/>
</dbReference>
<comment type="caution">
    <text evidence="1">The sequence shown here is derived from an EMBL/GenBank/DDBJ whole genome shotgun (WGS) entry which is preliminary data.</text>
</comment>
<dbReference type="RefSeq" id="WP_088253124.1">
    <property type="nucleotide sequence ID" value="NZ_NIDE01000002.1"/>
</dbReference>
<sequence length="302" mass="33192">MSGKAFDATVKALVEVAPESWPAFAGVPGGPTEAIDSDIATVSGAADKVLRVHTEPPYLLHLEFVAGHDAAQLPVKLHVRNGLLDDKHNLLVRTVAILLHPEANSPQLTGTHTRRFAGEDSYLEFRYRVIRVWELPPELFLTGGPALLPLAPISAVTKRELPGIIKQMVDHINAYKESGLVPMLESAAYVLSGLRYPPDVCKKLFRGMTAMRESSTYQAILAEGREEGREKGREEGIVALQNTLHSLGQNKFGRPDTRALQTIREIHDLARLQELCAHVATVGSWDELLAAPAPKSRRKKRT</sequence>
<keyword evidence="2" id="KW-1185">Reference proteome</keyword>
<dbReference type="PANTHER" id="PTHR34613">
    <property type="entry name" value="SLL0800 PROTEIN"/>
    <property type="match status" value="1"/>
</dbReference>
<proteinExistence type="predicted"/>
<reference evidence="2" key="1">
    <citation type="submission" date="2017-06" db="EMBL/GenBank/DDBJ databases">
        <title>Genome analysis of Fimbriiglobus ruber SP5, the first member of the order Planctomycetales with confirmed chitinolytic capability.</title>
        <authorList>
            <person name="Ravin N.V."/>
            <person name="Rakitin A.L."/>
            <person name="Ivanova A.A."/>
            <person name="Beletsky A.V."/>
            <person name="Kulichevskaya I.S."/>
            <person name="Mardanov A.V."/>
            <person name="Dedysh S.N."/>
        </authorList>
    </citation>
    <scope>NUCLEOTIDE SEQUENCE [LARGE SCALE GENOMIC DNA]</scope>
    <source>
        <strain evidence="2">SP5</strain>
    </source>
</reference>
<evidence type="ECO:0000313" key="1">
    <source>
        <dbReference type="EMBL" id="OWK45390.1"/>
    </source>
</evidence>
<accession>A0A225DV41</accession>
<gene>
    <name evidence="1" type="ORF">FRUB_01721</name>
</gene>
<organism evidence="1 2">
    <name type="scientific">Fimbriiglobus ruber</name>
    <dbReference type="NCBI Taxonomy" id="1908690"/>
    <lineage>
        <taxon>Bacteria</taxon>
        <taxon>Pseudomonadati</taxon>
        <taxon>Planctomycetota</taxon>
        <taxon>Planctomycetia</taxon>
        <taxon>Gemmatales</taxon>
        <taxon>Gemmataceae</taxon>
        <taxon>Fimbriiglobus</taxon>
    </lineage>
</organism>
<dbReference type="OrthoDB" id="263971at2"/>
<dbReference type="EMBL" id="NIDE01000002">
    <property type="protein sequence ID" value="OWK45390.1"/>
    <property type="molecule type" value="Genomic_DNA"/>
</dbReference>
<dbReference type="PANTHER" id="PTHR34613:SF1">
    <property type="entry name" value="SLL6017 PROTEIN"/>
    <property type="match status" value="1"/>
</dbReference>
<name>A0A225DV41_9BACT</name>
<evidence type="ECO:0000313" key="2">
    <source>
        <dbReference type="Proteomes" id="UP000214646"/>
    </source>
</evidence>
<evidence type="ECO:0008006" key="3">
    <source>
        <dbReference type="Google" id="ProtNLM"/>
    </source>
</evidence>